<dbReference type="EMBL" id="GL890825">
    <property type="protein sequence ID" value="EGJ35065.1"/>
    <property type="molecule type" value="Genomic_DNA"/>
</dbReference>
<accession>F4XKA6</accession>
<dbReference type="InterPro" id="IPR011990">
    <property type="entry name" value="TPR-like_helical_dom_sf"/>
</dbReference>
<dbReference type="InterPro" id="IPR049052">
    <property type="entry name" value="nSTAND1"/>
</dbReference>
<sequence length="1049" mass="118004">MDKSNAIATENQHALKKLASAVEASQGQFKLILARCNYIRVRFRLVAQLPTLCSVDINTVTLKPSDNVLYDTIRSILAEERPSAVMVLGLESVQNLAQMLSVTNQVLEEFQKNLPFPLVLWITDDVQQQLIQFAPDFESLGTRIEFAMFLGNRYANATETLITELKETTDAIFDYIVKSNSIAYFVPTDIGILCHGEIDAALKDLQHRGETLEPALKASIEFLRGQEAYANYQLGSAVTHYEQSLAFWQPAPRETERWVDHEIRRSGDGESGKNVSSSNLEDLEYLGNLDDINNLDDLDNLEDLNNLEYLDNLEDINNLENGSDTTVNEITVSDQQFLERQGIVLFYIGLCYFQQGEKSREPENCLYWNDARGLFQQCLDRFEQLNRHDLITKLINQLGEVILRLEDWDDLYHLAHNALGLQQRQILLGAQGLAPLKAQAYGFLAEVAVNQSRWQEAKQNAQKALDTIATVSSGVAEQGTEETQETQETQGTKPSLNSGVSIQDNALQTMHSLQTSLYLLLLAQSEQRLGEAEAALQHLEQARVIAPEDNPRFYTRILQGLRSRSGRLGKSLYFQQGQYLQAFQLKQYQQSLAQQYGWGGFIGAGGLQPRQQIKLVGLPTNLIGAQRLAPLEEENPETIALEIAQSGRQQDVNRLIERIGSNDYRLIVIHGESGVGKSSLVNGGLVPGLKQTVIGTEDVLPVVMAVYSNWVEELGRLLVEALTGINIETLHGTSLQSPDIIIQQLRQNEQHNLRTVLIFDQFEDFFFVYLDKAQRRQFFEFLEECVTSPSVKVILSMREDYLHYLLECERAPWSGSPNPMASMEIIGNDILSKHVRYPLGNFSRDDAKSVIEQVTKQSSFDLEPALIEELVQDLAGELSEVRPMELQIVGAQLQAESITTLEHYWERGSKQGLMARYLTGVVEDCGPENQQVAELVLYLLTDETGNRPLKTKAELANHLGTEADKLELVLRIIVESELVVKVPDSVAERYQLMHDDMVSYLRQPALKLDELITKLKQAEQAKQGLANSNQKASHQIRIGSAVLSLTWVR</sequence>
<dbReference type="Gene3D" id="3.40.50.300">
    <property type="entry name" value="P-loop containing nucleotide triphosphate hydrolases"/>
    <property type="match status" value="1"/>
</dbReference>
<evidence type="ECO:0000256" key="2">
    <source>
        <dbReference type="SAM" id="MobiDB-lite"/>
    </source>
</evidence>
<keyword evidence="5" id="KW-1185">Reference proteome</keyword>
<dbReference type="InterPro" id="IPR019734">
    <property type="entry name" value="TPR_rpt"/>
</dbReference>
<organism evidence="4 5">
    <name type="scientific">Moorena producens 3L</name>
    <dbReference type="NCBI Taxonomy" id="489825"/>
    <lineage>
        <taxon>Bacteria</taxon>
        <taxon>Bacillati</taxon>
        <taxon>Cyanobacteriota</taxon>
        <taxon>Cyanophyceae</taxon>
        <taxon>Coleofasciculales</taxon>
        <taxon>Coleofasciculaceae</taxon>
        <taxon>Moorena</taxon>
    </lineage>
</organism>
<reference evidence="5" key="1">
    <citation type="journal article" date="2011" name="Proc. Natl. Acad. Sci. U.S.A.">
        <title>Genomic insights into the physiology and ecology of the marine filamentous cyanobacterium Lyngbya majuscula.</title>
        <authorList>
            <person name="Jones A.C."/>
            <person name="Monroe E.A."/>
            <person name="Podell S."/>
            <person name="Hess W.R."/>
            <person name="Klages S."/>
            <person name="Esquenazi E."/>
            <person name="Niessen S."/>
            <person name="Hoover H."/>
            <person name="Rothmann M."/>
            <person name="Lasken R.S."/>
            <person name="Yates J.R.III."/>
            <person name="Reinhardt R."/>
            <person name="Kube M."/>
            <person name="Burkart M.D."/>
            <person name="Allen E.E."/>
            <person name="Dorrestein P.C."/>
            <person name="Gerwick W.H."/>
            <person name="Gerwick L."/>
        </authorList>
    </citation>
    <scope>NUCLEOTIDE SEQUENCE [LARGE SCALE GENOMIC DNA]</scope>
    <source>
        <strain evidence="5">3L</strain>
    </source>
</reference>
<dbReference type="OrthoDB" id="433942at2"/>
<keyword evidence="1" id="KW-0175">Coiled coil</keyword>
<dbReference type="Gene3D" id="1.25.40.10">
    <property type="entry name" value="Tetratricopeptide repeat domain"/>
    <property type="match status" value="1"/>
</dbReference>
<feature type="coiled-coil region" evidence="1">
    <location>
        <begin position="1008"/>
        <end position="1035"/>
    </location>
</feature>
<dbReference type="eggNOG" id="COG1672">
    <property type="taxonomic scope" value="Bacteria"/>
</dbReference>
<evidence type="ECO:0000256" key="1">
    <source>
        <dbReference type="SAM" id="Coils"/>
    </source>
</evidence>
<dbReference type="RefSeq" id="WP_008179391.1">
    <property type="nucleotide sequence ID" value="NZ_GL890825.1"/>
</dbReference>
<dbReference type="HOGENOM" id="CLU_002352_2_0_3"/>
<dbReference type="InterPro" id="IPR027417">
    <property type="entry name" value="P-loop_NTPase"/>
</dbReference>
<feature type="region of interest" description="Disordered" evidence="2">
    <location>
        <begin position="474"/>
        <end position="498"/>
    </location>
</feature>
<dbReference type="Proteomes" id="UP000003959">
    <property type="component" value="Unassembled WGS sequence"/>
</dbReference>
<protein>
    <recommendedName>
        <fullName evidence="3">Novel STAND NTPase 1 domain-containing protein</fullName>
    </recommendedName>
</protein>
<dbReference type="SMART" id="SM00028">
    <property type="entry name" value="TPR"/>
    <property type="match status" value="3"/>
</dbReference>
<dbReference type="AlphaFoldDB" id="F4XKA6"/>
<evidence type="ECO:0000313" key="5">
    <source>
        <dbReference type="Proteomes" id="UP000003959"/>
    </source>
</evidence>
<dbReference type="Pfam" id="PF20703">
    <property type="entry name" value="nSTAND1"/>
    <property type="match status" value="1"/>
</dbReference>
<proteinExistence type="predicted"/>
<name>F4XKA6_9CYAN</name>
<feature type="domain" description="Novel STAND NTPase 1" evidence="3">
    <location>
        <begin position="647"/>
        <end position="998"/>
    </location>
</feature>
<dbReference type="SUPFAM" id="SSF48452">
    <property type="entry name" value="TPR-like"/>
    <property type="match status" value="1"/>
</dbReference>
<evidence type="ECO:0000259" key="3">
    <source>
        <dbReference type="Pfam" id="PF20703"/>
    </source>
</evidence>
<dbReference type="SUPFAM" id="SSF52540">
    <property type="entry name" value="P-loop containing nucleoside triphosphate hydrolases"/>
    <property type="match status" value="1"/>
</dbReference>
<evidence type="ECO:0000313" key="4">
    <source>
        <dbReference type="EMBL" id="EGJ35065.1"/>
    </source>
</evidence>
<gene>
    <name evidence="4" type="ORF">LYNGBM3L_11190</name>
</gene>